<proteinExistence type="predicted"/>
<reference evidence="2" key="2">
    <citation type="submission" date="2013-04" db="EMBL/GenBank/DDBJ databases">
        <title>Genomic mechanisms accounting for the adaptation to parasitism in nematode-trapping fungi.</title>
        <authorList>
            <person name="Ahren D.G."/>
        </authorList>
    </citation>
    <scope>NUCLEOTIDE SEQUENCE [LARGE SCALE GENOMIC DNA]</scope>
    <source>
        <strain evidence="2">CBS 200.50</strain>
    </source>
</reference>
<name>S8AU12_DACHA</name>
<protein>
    <submittedName>
        <fullName evidence="1">Uncharacterized protein</fullName>
    </submittedName>
</protein>
<organism evidence="1 2">
    <name type="scientific">Dactylellina haptotyla (strain CBS 200.50)</name>
    <name type="common">Nematode-trapping fungus</name>
    <name type="synonym">Monacrosporium haptotylum</name>
    <dbReference type="NCBI Taxonomy" id="1284197"/>
    <lineage>
        <taxon>Eukaryota</taxon>
        <taxon>Fungi</taxon>
        <taxon>Dikarya</taxon>
        <taxon>Ascomycota</taxon>
        <taxon>Pezizomycotina</taxon>
        <taxon>Orbiliomycetes</taxon>
        <taxon>Orbiliales</taxon>
        <taxon>Orbiliaceae</taxon>
        <taxon>Dactylellina</taxon>
    </lineage>
</organism>
<dbReference type="eggNOG" id="ENOG502QVK4">
    <property type="taxonomic scope" value="Eukaryota"/>
</dbReference>
<accession>S8AU12</accession>
<dbReference type="OrthoDB" id="5406275at2759"/>
<dbReference type="AlphaFoldDB" id="S8AU12"/>
<dbReference type="Proteomes" id="UP000015100">
    <property type="component" value="Unassembled WGS sequence"/>
</dbReference>
<dbReference type="PANTHER" id="PTHR33488">
    <property type="entry name" value="ZGC:162509"/>
    <property type="match status" value="1"/>
</dbReference>
<gene>
    <name evidence="1" type="ORF">H072_1570</name>
</gene>
<dbReference type="HOGENOM" id="CLU_021167_0_0_1"/>
<sequence>MPVSKDLGIILESQERANQDSDRLRTAINDMKLALSFQSSLEEILRPAPVAISCMAACSVATSSRIASMSLSAPGPNLRHDRLQPNLVEVNSSGRFPFIELTKGIGTIAQVSKMINNKFGNVLESVFDEMAAKQILRHEFDGIKASVSQSVEISVKVDQKFEEWLIFVRDLHAACVQEQGDDHDRLQKDQIQTAVERSLLNTRAQPAEQGKNVANLLGDQIKFAEETFKKLSDEFPTGWTFLGQQIVADLVTAVASAFVQAIPVLVDNSFPLKNPSSGAAVFNARDTFPLNHADPAYTEVIKLTTILATLKVICNATDGSVDWVKAKGDGEKSTIGFLQAVLQFHKEGFGKFATNAEPSATLNSILDDCLQVANDISNEITNGSKPDKDSDVVKRVQAKFASAYDKANTLAATARAVPGAPPGGVVFMSATDSRGDNSNVDANSTQAQATYESANNQLRVVGLARSAYGTDFGRFTDLIDQQQNKLGEIRANASRATERGSEISLNEIRQLLVDTIKIILSLKQETLKFCRSFQAIMIILDTFVRFQVKPYVETLNQGDHQQQKVGEYSVADFQRAQIIGTTAVIQAQLGLLADISNNWNKMANDSLMPGLSMSDQLSSMVGSDGRMLISMGQKIRQKTQSAMETRLEDVQKVIGSISPPSDGTLAAITAGVEISKVTAQKGIEQRVANSPLQKFT</sequence>
<evidence type="ECO:0000313" key="2">
    <source>
        <dbReference type="Proteomes" id="UP000015100"/>
    </source>
</evidence>
<evidence type="ECO:0000313" key="1">
    <source>
        <dbReference type="EMBL" id="EPS44446.1"/>
    </source>
</evidence>
<dbReference type="PANTHER" id="PTHR33488:SF2">
    <property type="entry name" value="EARLY ENDOSOME ANTIGEN 1-LIKE"/>
    <property type="match status" value="1"/>
</dbReference>
<dbReference type="EMBL" id="AQGS01000046">
    <property type="protein sequence ID" value="EPS44446.1"/>
    <property type="molecule type" value="Genomic_DNA"/>
</dbReference>
<dbReference type="STRING" id="1284197.S8AU12"/>
<keyword evidence="2" id="KW-1185">Reference proteome</keyword>
<reference evidence="1 2" key="1">
    <citation type="journal article" date="2013" name="PLoS Genet.">
        <title>Genomic mechanisms accounting for the adaptation to parasitism in nematode-trapping fungi.</title>
        <authorList>
            <person name="Meerupati T."/>
            <person name="Andersson K.M."/>
            <person name="Friman E."/>
            <person name="Kumar D."/>
            <person name="Tunlid A."/>
            <person name="Ahren D."/>
        </authorList>
    </citation>
    <scope>NUCLEOTIDE SEQUENCE [LARGE SCALE GENOMIC DNA]</scope>
    <source>
        <strain evidence="1 2">CBS 200.50</strain>
    </source>
</reference>
<dbReference type="OMA" id="IKASAMF"/>
<comment type="caution">
    <text evidence="1">The sequence shown here is derived from an EMBL/GenBank/DDBJ whole genome shotgun (WGS) entry which is preliminary data.</text>
</comment>